<dbReference type="OrthoDB" id="953516at2"/>
<proteinExistence type="predicted"/>
<gene>
    <name evidence="1" type="ORF">EWM59_20310</name>
</gene>
<reference evidence="1 2" key="1">
    <citation type="submission" date="2019-02" db="EMBL/GenBank/DDBJ databases">
        <title>Bacterial novel species Emticicia sp. 17J42-9 isolated from soil.</title>
        <authorList>
            <person name="Jung H.-Y."/>
        </authorList>
    </citation>
    <scope>NUCLEOTIDE SEQUENCE [LARGE SCALE GENOMIC DNA]</scope>
    <source>
        <strain evidence="1 2">17J42-9</strain>
    </source>
</reference>
<dbReference type="RefSeq" id="WP_130023085.1">
    <property type="nucleotide sequence ID" value="NZ_SEWF01000037.1"/>
</dbReference>
<accession>A0A4Q5LW00</accession>
<dbReference type="AlphaFoldDB" id="A0A4Q5LW00"/>
<evidence type="ECO:0000313" key="1">
    <source>
        <dbReference type="EMBL" id="RYU93755.1"/>
    </source>
</evidence>
<dbReference type="Proteomes" id="UP000293162">
    <property type="component" value="Unassembled WGS sequence"/>
</dbReference>
<protein>
    <submittedName>
        <fullName evidence="1">Uncharacterized protein</fullName>
    </submittedName>
</protein>
<sequence>MRTGRALQLEEIANSPNKVTLGFKCNAQLKISLAMEAQNYSMSLSEYVETLVENRHAQQQNMAIAKAPNESGEIWQLTNQIKELKAKLAFFYEEPIMKKAFQESKGKIVPYIDKNGIPRRDSIITIEDVYKILFKTNKL</sequence>
<evidence type="ECO:0000313" key="2">
    <source>
        <dbReference type="Proteomes" id="UP000293162"/>
    </source>
</evidence>
<name>A0A4Q5LW00_9BACT</name>
<dbReference type="EMBL" id="SEWF01000037">
    <property type="protein sequence ID" value="RYU93755.1"/>
    <property type="molecule type" value="Genomic_DNA"/>
</dbReference>
<keyword evidence="2" id="KW-1185">Reference proteome</keyword>
<comment type="caution">
    <text evidence="1">The sequence shown here is derived from an EMBL/GenBank/DDBJ whole genome shotgun (WGS) entry which is preliminary data.</text>
</comment>
<organism evidence="1 2">
    <name type="scientific">Emticicia agri</name>
    <dbReference type="NCBI Taxonomy" id="2492393"/>
    <lineage>
        <taxon>Bacteria</taxon>
        <taxon>Pseudomonadati</taxon>
        <taxon>Bacteroidota</taxon>
        <taxon>Cytophagia</taxon>
        <taxon>Cytophagales</taxon>
        <taxon>Leadbetterellaceae</taxon>
        <taxon>Emticicia</taxon>
    </lineage>
</organism>